<dbReference type="Pfam" id="PF26013">
    <property type="entry name" value="DUF8004"/>
    <property type="match status" value="1"/>
</dbReference>
<dbReference type="PANTHER" id="PTHR39601:SF2">
    <property type="entry name" value="CHORIOGENIN HMINOR"/>
    <property type="match status" value="1"/>
</dbReference>
<feature type="non-terminal residue" evidence="3">
    <location>
        <position position="793"/>
    </location>
</feature>
<reference evidence="3" key="1">
    <citation type="journal article" date="2023" name="Mol. Phylogenet. Evol.">
        <title>Genome-scale phylogeny and comparative genomics of the fungal order Sordariales.</title>
        <authorList>
            <person name="Hensen N."/>
            <person name="Bonometti L."/>
            <person name="Westerberg I."/>
            <person name="Brannstrom I.O."/>
            <person name="Guillou S."/>
            <person name="Cros-Aarteil S."/>
            <person name="Calhoun S."/>
            <person name="Haridas S."/>
            <person name="Kuo A."/>
            <person name="Mondo S."/>
            <person name="Pangilinan J."/>
            <person name="Riley R."/>
            <person name="LaButti K."/>
            <person name="Andreopoulos B."/>
            <person name="Lipzen A."/>
            <person name="Chen C."/>
            <person name="Yan M."/>
            <person name="Daum C."/>
            <person name="Ng V."/>
            <person name="Clum A."/>
            <person name="Steindorff A."/>
            <person name="Ohm R.A."/>
            <person name="Martin F."/>
            <person name="Silar P."/>
            <person name="Natvig D.O."/>
            <person name="Lalanne C."/>
            <person name="Gautier V."/>
            <person name="Ament-Velasquez S.L."/>
            <person name="Kruys A."/>
            <person name="Hutchinson M.I."/>
            <person name="Powell A.J."/>
            <person name="Barry K."/>
            <person name="Miller A.N."/>
            <person name="Grigoriev I.V."/>
            <person name="Debuchy R."/>
            <person name="Gladieux P."/>
            <person name="Hiltunen Thoren M."/>
            <person name="Johannesson H."/>
        </authorList>
    </citation>
    <scope>NUCLEOTIDE SEQUENCE</scope>
    <source>
        <strain evidence="3">CBS 123565</strain>
    </source>
</reference>
<keyword evidence="4" id="KW-1185">Reference proteome</keyword>
<dbReference type="AlphaFoldDB" id="A0AAN6UF66"/>
<evidence type="ECO:0000256" key="1">
    <source>
        <dbReference type="SAM" id="MobiDB-lite"/>
    </source>
</evidence>
<proteinExistence type="predicted"/>
<feature type="region of interest" description="Disordered" evidence="1">
    <location>
        <begin position="299"/>
        <end position="330"/>
    </location>
</feature>
<feature type="domain" description="DUF8004" evidence="2">
    <location>
        <begin position="400"/>
        <end position="491"/>
    </location>
</feature>
<dbReference type="InterPro" id="IPR058317">
    <property type="entry name" value="DUF8004"/>
</dbReference>
<feature type="compositionally biased region" description="Basic and acidic residues" evidence="1">
    <location>
        <begin position="11"/>
        <end position="22"/>
    </location>
</feature>
<sequence>MSGRSALVRKKITEPKSTDRLGKSRSRAQSNSTSSDSATVREFPMGPVPGQHHDRNGETSSYYNANRAYRNRDSGSHSGSSVDGRRDGPRSPQAHAPVDDLVYVRRPPIRTDDVSGIEKSVLRSALDKKSSDVRNGLAKAFTFKRQDKRGRDAEAPVALRPLSVATVRPTRSGGVFPQDLPDRRGADSLSRHPEPPWDEAGGMMLPSPPNERPPVFDGASVMPIKRWVGAGRPVQRWNKLRKDPELWDPNGDVLVFFGQKDQSPWPNASFRLSSHIIEATESRYLITLLREGLVEEDMHTPCEQEPSGSGDFRGSGPPTPPGSEDNSVSDVDGQISYEMYFPTPPNMSKPDQLRHHITTRNVFALLYHSSLVGLSLHQALSDLHARLESYMPHESDNVGTIANYISSRGLDDVRDDAETAVGLLAFSEGSGVRWEEGWRESFLHCAGNYARLERWADFSRLSPITRALLERGHLEMQLRVQAAEERLAAFQYGDMWPAAVAVTANASGPVTAAPAKAAADRLERFLVQYYAREFGSWPPLPVPQDAGHRAVGVARGGDEGEGVWLTRTVAQLLQRDAAALYDYLVDRNVSWDESEARASRKWMMVAAGDAGFESDTPDLPMTDMLIEFDNKYRFPHIPHPYPLVPESIPPLGSRVAAEHRIQLAYTEATNLCALDSESLHSDLIDAFAKFEKTDHIGETDPATARRGRWVLVYGILQTLAGVAVDAPNVRYSDGVAYHLSPRLKGVRMPPWKSGRSSFRNPHEAAHELSHCWTVPETWNGDDRDDDDAAEHSA</sequence>
<comment type="caution">
    <text evidence="3">The sequence shown here is derived from an EMBL/GenBank/DDBJ whole genome shotgun (WGS) entry which is preliminary data.</text>
</comment>
<feature type="region of interest" description="Disordered" evidence="1">
    <location>
        <begin position="169"/>
        <end position="202"/>
    </location>
</feature>
<accession>A0AAN6UF66</accession>
<feature type="compositionally biased region" description="Low complexity" evidence="1">
    <location>
        <begin position="27"/>
        <end position="38"/>
    </location>
</feature>
<dbReference type="Proteomes" id="UP001304895">
    <property type="component" value="Unassembled WGS sequence"/>
</dbReference>
<name>A0AAN6UF66_9PEZI</name>
<dbReference type="EMBL" id="MU853424">
    <property type="protein sequence ID" value="KAK4131501.1"/>
    <property type="molecule type" value="Genomic_DNA"/>
</dbReference>
<evidence type="ECO:0000313" key="3">
    <source>
        <dbReference type="EMBL" id="KAK4131501.1"/>
    </source>
</evidence>
<reference evidence="3" key="2">
    <citation type="submission" date="2023-05" db="EMBL/GenBank/DDBJ databases">
        <authorList>
            <consortium name="Lawrence Berkeley National Laboratory"/>
            <person name="Steindorff A."/>
            <person name="Hensen N."/>
            <person name="Bonometti L."/>
            <person name="Westerberg I."/>
            <person name="Brannstrom I.O."/>
            <person name="Guillou S."/>
            <person name="Cros-Aarteil S."/>
            <person name="Calhoun S."/>
            <person name="Haridas S."/>
            <person name="Kuo A."/>
            <person name="Mondo S."/>
            <person name="Pangilinan J."/>
            <person name="Riley R."/>
            <person name="Labutti K."/>
            <person name="Andreopoulos B."/>
            <person name="Lipzen A."/>
            <person name="Chen C."/>
            <person name="Yanf M."/>
            <person name="Daum C."/>
            <person name="Ng V."/>
            <person name="Clum A."/>
            <person name="Ohm R."/>
            <person name="Martin F."/>
            <person name="Silar P."/>
            <person name="Natvig D."/>
            <person name="Lalanne C."/>
            <person name="Gautier V."/>
            <person name="Ament-Velasquez S.L."/>
            <person name="Kruys A."/>
            <person name="Hutchinson M.I."/>
            <person name="Powell A.J."/>
            <person name="Barry K."/>
            <person name="Miller A.N."/>
            <person name="Grigoriev I.V."/>
            <person name="Debuchy R."/>
            <person name="Gladieux P."/>
            <person name="Thoren M.H."/>
            <person name="Johannesson H."/>
        </authorList>
    </citation>
    <scope>NUCLEOTIDE SEQUENCE</scope>
    <source>
        <strain evidence="3">CBS 123565</strain>
    </source>
</reference>
<gene>
    <name evidence="3" type="ORF">BT67DRAFT_364740</name>
</gene>
<protein>
    <recommendedName>
        <fullName evidence="2">DUF8004 domain-containing protein</fullName>
    </recommendedName>
</protein>
<feature type="compositionally biased region" description="Basic and acidic residues" evidence="1">
    <location>
        <begin position="180"/>
        <end position="195"/>
    </location>
</feature>
<evidence type="ECO:0000313" key="4">
    <source>
        <dbReference type="Proteomes" id="UP001304895"/>
    </source>
</evidence>
<organism evidence="3 4">
    <name type="scientific">Trichocladium antarcticum</name>
    <dbReference type="NCBI Taxonomy" id="1450529"/>
    <lineage>
        <taxon>Eukaryota</taxon>
        <taxon>Fungi</taxon>
        <taxon>Dikarya</taxon>
        <taxon>Ascomycota</taxon>
        <taxon>Pezizomycotina</taxon>
        <taxon>Sordariomycetes</taxon>
        <taxon>Sordariomycetidae</taxon>
        <taxon>Sordariales</taxon>
        <taxon>Chaetomiaceae</taxon>
        <taxon>Trichocladium</taxon>
    </lineage>
</organism>
<dbReference type="PANTHER" id="PTHR39601">
    <property type="entry name" value="CHORIOGENIN HMINOR"/>
    <property type="match status" value="1"/>
</dbReference>
<evidence type="ECO:0000259" key="2">
    <source>
        <dbReference type="Pfam" id="PF26013"/>
    </source>
</evidence>
<feature type="region of interest" description="Disordered" evidence="1">
    <location>
        <begin position="1"/>
        <end position="102"/>
    </location>
</feature>